<dbReference type="AlphaFoldDB" id="A0AA39Y6W7"/>
<reference evidence="3" key="1">
    <citation type="submission" date="2023-06" db="EMBL/GenBank/DDBJ databases">
        <title>Genome-scale phylogeny and comparative genomics of the fungal order Sordariales.</title>
        <authorList>
            <consortium name="Lawrence Berkeley National Laboratory"/>
            <person name="Hensen N."/>
            <person name="Bonometti L."/>
            <person name="Westerberg I."/>
            <person name="Brannstrom I.O."/>
            <person name="Guillou S."/>
            <person name="Cros-Aarteil S."/>
            <person name="Calhoun S."/>
            <person name="Haridas S."/>
            <person name="Kuo A."/>
            <person name="Mondo S."/>
            <person name="Pangilinan J."/>
            <person name="Riley R."/>
            <person name="Labutti K."/>
            <person name="Andreopoulos B."/>
            <person name="Lipzen A."/>
            <person name="Chen C."/>
            <person name="Yanf M."/>
            <person name="Daum C."/>
            <person name="Ng V."/>
            <person name="Clum A."/>
            <person name="Steindorff A."/>
            <person name="Ohm R."/>
            <person name="Martin F."/>
            <person name="Silar P."/>
            <person name="Natvig D."/>
            <person name="Lalanne C."/>
            <person name="Gautier V."/>
            <person name="Ament-Velasquez S.L."/>
            <person name="Kruys A."/>
            <person name="Hutchinson M.I."/>
            <person name="Powell A.J."/>
            <person name="Barry K."/>
            <person name="Miller A.N."/>
            <person name="Grigoriev I.V."/>
            <person name="Debuchy R."/>
            <person name="Gladieux P."/>
            <person name="Thoren M.H."/>
            <person name="Johannesson H."/>
        </authorList>
    </citation>
    <scope>NUCLEOTIDE SEQUENCE</scope>
    <source>
        <strain evidence="3">SMH2532-1</strain>
    </source>
</reference>
<evidence type="ECO:0000313" key="3">
    <source>
        <dbReference type="EMBL" id="KAK0647158.1"/>
    </source>
</evidence>
<name>A0AA39Y6W7_9PEZI</name>
<protein>
    <recommendedName>
        <fullName evidence="2">J domain-containing protein</fullName>
    </recommendedName>
</protein>
<feature type="region of interest" description="Disordered" evidence="1">
    <location>
        <begin position="109"/>
        <end position="129"/>
    </location>
</feature>
<dbReference type="Proteomes" id="UP001174936">
    <property type="component" value="Unassembled WGS sequence"/>
</dbReference>
<dbReference type="InterPro" id="IPR036869">
    <property type="entry name" value="J_dom_sf"/>
</dbReference>
<evidence type="ECO:0000259" key="2">
    <source>
        <dbReference type="PROSITE" id="PS50076"/>
    </source>
</evidence>
<dbReference type="Pfam" id="PF00226">
    <property type="entry name" value="DnaJ"/>
    <property type="match status" value="1"/>
</dbReference>
<evidence type="ECO:0000256" key="1">
    <source>
        <dbReference type="SAM" id="MobiDB-lite"/>
    </source>
</evidence>
<dbReference type="SUPFAM" id="SSF46565">
    <property type="entry name" value="Chaperone J-domain"/>
    <property type="match status" value="1"/>
</dbReference>
<feature type="compositionally biased region" description="Pro residues" evidence="1">
    <location>
        <begin position="115"/>
        <end position="125"/>
    </location>
</feature>
<dbReference type="Gene3D" id="1.10.287.110">
    <property type="entry name" value="DnaJ domain"/>
    <property type="match status" value="1"/>
</dbReference>
<keyword evidence="4" id="KW-1185">Reference proteome</keyword>
<dbReference type="SMART" id="SM00271">
    <property type="entry name" value="DnaJ"/>
    <property type="match status" value="1"/>
</dbReference>
<dbReference type="CDD" id="cd06257">
    <property type="entry name" value="DnaJ"/>
    <property type="match status" value="1"/>
</dbReference>
<comment type="caution">
    <text evidence="3">The sequence shown here is derived from an EMBL/GenBank/DDBJ whole genome shotgun (WGS) entry which is preliminary data.</text>
</comment>
<evidence type="ECO:0000313" key="4">
    <source>
        <dbReference type="Proteomes" id="UP001174936"/>
    </source>
</evidence>
<organism evidence="3 4">
    <name type="scientific">Cercophora newfieldiana</name>
    <dbReference type="NCBI Taxonomy" id="92897"/>
    <lineage>
        <taxon>Eukaryota</taxon>
        <taxon>Fungi</taxon>
        <taxon>Dikarya</taxon>
        <taxon>Ascomycota</taxon>
        <taxon>Pezizomycotina</taxon>
        <taxon>Sordariomycetes</taxon>
        <taxon>Sordariomycetidae</taxon>
        <taxon>Sordariales</taxon>
        <taxon>Lasiosphaeriaceae</taxon>
        <taxon>Cercophora</taxon>
    </lineage>
</organism>
<proteinExistence type="predicted"/>
<dbReference type="EMBL" id="JAULSV010000004">
    <property type="protein sequence ID" value="KAK0647158.1"/>
    <property type="molecule type" value="Genomic_DNA"/>
</dbReference>
<gene>
    <name evidence="3" type="ORF">B0T16DRAFT_391450</name>
</gene>
<sequence>MSSSTRAPLPNFYGILELPEDASKVDIRKSWIRLSRITHPDKVQGQGEHKLECCSSYRLKAILSAMARILQTSYRQSPAIIPATNPPTPGSASTVPFNGVNQVHGVVTGTRGQPRAPPPPRPSPSTWPWDNMPTDHGGHYARLCRTHHPLEPSLKIEHDQAFAHDHSYPKICLCGNCRVAFTARVAKTLASLKIMHAQLLWIMENRREWEGRVPLEQRPETNGGFDLFFFMLEGVDLARERVEKAVACINGISVAGMDDILWCPKCKYPNAAGRLSRARKQRWIVKKWGLDVANMQECLAKLATDGKKGMPFQSRLWNLFEITVRDWKRQLEEEAENLNGDYQ</sequence>
<dbReference type="PROSITE" id="PS50076">
    <property type="entry name" value="DNAJ_2"/>
    <property type="match status" value="1"/>
</dbReference>
<feature type="domain" description="J" evidence="2">
    <location>
        <begin position="11"/>
        <end position="78"/>
    </location>
</feature>
<accession>A0AA39Y6W7</accession>
<dbReference type="InterPro" id="IPR001623">
    <property type="entry name" value="DnaJ_domain"/>
</dbReference>